<sequence>MAQSVLYADLRFAKGPGGHGTASQALEAALGMDDTDSPYENVAPGPTPTGPSGEGTQHSPGRWSRQCCVPVGLLAVSLLLLVALVTLGTCYWQVTRQLQDTSVEQEAERGRFSQEVQAWEQSLEQTQHELALVHKELQQAWQEGNRSRLELDRREAELARVSGALDMAQAELQDVQGKLSASQQAASSLQVCLNAECCPLGWVLYQGKCLFISERKNSWRASNWDCTYRSSKLLVQSGWESWM</sequence>
<organism evidence="4 5">
    <name type="scientific">Alectura lathami</name>
    <name type="common">Australian brush turkey</name>
    <dbReference type="NCBI Taxonomy" id="81907"/>
    <lineage>
        <taxon>Eukaryota</taxon>
        <taxon>Metazoa</taxon>
        <taxon>Chordata</taxon>
        <taxon>Craniata</taxon>
        <taxon>Vertebrata</taxon>
        <taxon>Euteleostomi</taxon>
        <taxon>Archelosauria</taxon>
        <taxon>Archosauria</taxon>
        <taxon>Dinosauria</taxon>
        <taxon>Saurischia</taxon>
        <taxon>Theropoda</taxon>
        <taxon>Coelurosauria</taxon>
        <taxon>Aves</taxon>
        <taxon>Neognathae</taxon>
        <taxon>Galloanserae</taxon>
        <taxon>Galliformes</taxon>
        <taxon>Megapodiidae</taxon>
        <taxon>Alectura</taxon>
    </lineage>
</organism>
<dbReference type="Gene3D" id="3.10.100.10">
    <property type="entry name" value="Mannose-Binding Protein A, subunit A"/>
    <property type="match status" value="1"/>
</dbReference>
<feature type="region of interest" description="Disordered" evidence="2">
    <location>
        <begin position="34"/>
        <end position="60"/>
    </location>
</feature>
<dbReference type="GO" id="GO:0004888">
    <property type="term" value="F:transmembrane signaling receptor activity"/>
    <property type="evidence" value="ECO:0007669"/>
    <property type="project" value="InterPro"/>
</dbReference>
<evidence type="ECO:0000256" key="3">
    <source>
        <dbReference type="SAM" id="Phobius"/>
    </source>
</evidence>
<dbReference type="Proteomes" id="UP000562322">
    <property type="component" value="Unassembled WGS sequence"/>
</dbReference>
<gene>
    <name evidence="4" type="primary">Cd72_0</name>
    <name evidence="4" type="ORF">ALELAT_R06166</name>
</gene>
<dbReference type="PANTHER" id="PTHR15028:SF6">
    <property type="entry name" value="B-CELL DIFFERENTIATION ANTIGEN CD72"/>
    <property type="match status" value="1"/>
</dbReference>
<feature type="coiled-coil region" evidence="1">
    <location>
        <begin position="116"/>
        <end position="185"/>
    </location>
</feature>
<keyword evidence="1" id="KW-0175">Coiled coil</keyword>
<evidence type="ECO:0000256" key="2">
    <source>
        <dbReference type="SAM" id="MobiDB-lite"/>
    </source>
</evidence>
<accession>A0A7L0WCA7</accession>
<keyword evidence="3" id="KW-0472">Membrane</keyword>
<dbReference type="InterPro" id="IPR016186">
    <property type="entry name" value="C-type_lectin-like/link_sf"/>
</dbReference>
<protein>
    <submittedName>
        <fullName evidence="4">CD72 protein</fullName>
    </submittedName>
</protein>
<comment type="caution">
    <text evidence="4">The sequence shown here is derived from an EMBL/GenBank/DDBJ whole genome shotgun (WGS) entry which is preliminary data.</text>
</comment>
<name>A0A7L0WCA7_ALELA</name>
<feature type="transmembrane region" description="Helical" evidence="3">
    <location>
        <begin position="71"/>
        <end position="94"/>
    </location>
</feature>
<evidence type="ECO:0000256" key="1">
    <source>
        <dbReference type="SAM" id="Coils"/>
    </source>
</evidence>
<evidence type="ECO:0000313" key="5">
    <source>
        <dbReference type="Proteomes" id="UP000562322"/>
    </source>
</evidence>
<dbReference type="PANTHER" id="PTHR15028">
    <property type="entry name" value="CD72-RELATED"/>
    <property type="match status" value="1"/>
</dbReference>
<dbReference type="OrthoDB" id="8953283at2759"/>
<keyword evidence="5" id="KW-1185">Reference proteome</keyword>
<proteinExistence type="predicted"/>
<dbReference type="GO" id="GO:0005886">
    <property type="term" value="C:plasma membrane"/>
    <property type="evidence" value="ECO:0007669"/>
    <property type="project" value="InterPro"/>
</dbReference>
<dbReference type="AlphaFoldDB" id="A0A7L0WCA7"/>
<dbReference type="InterPro" id="IPR039689">
    <property type="entry name" value="CD72"/>
</dbReference>
<feature type="non-terminal residue" evidence="4">
    <location>
        <position position="243"/>
    </location>
</feature>
<keyword evidence="3" id="KW-1133">Transmembrane helix</keyword>
<keyword evidence="3" id="KW-0812">Transmembrane</keyword>
<reference evidence="4 5" key="1">
    <citation type="submission" date="2019-09" db="EMBL/GenBank/DDBJ databases">
        <title>Bird 10,000 Genomes (B10K) Project - Family phase.</title>
        <authorList>
            <person name="Zhang G."/>
        </authorList>
    </citation>
    <scope>NUCLEOTIDE SEQUENCE [LARGE SCALE GENOMIC DNA]</scope>
    <source>
        <strain evidence="4">B10K-DU-001-39</strain>
        <tissue evidence="4">Muscle</tissue>
    </source>
</reference>
<evidence type="ECO:0000313" key="4">
    <source>
        <dbReference type="EMBL" id="NXL88798.1"/>
    </source>
</evidence>
<dbReference type="InterPro" id="IPR016187">
    <property type="entry name" value="CTDL_fold"/>
</dbReference>
<dbReference type="SUPFAM" id="SSF56436">
    <property type="entry name" value="C-type lectin-like"/>
    <property type="match status" value="1"/>
</dbReference>
<feature type="non-terminal residue" evidence="4">
    <location>
        <position position="1"/>
    </location>
</feature>
<dbReference type="EMBL" id="VXAV01005523">
    <property type="protein sequence ID" value="NXL88798.1"/>
    <property type="molecule type" value="Genomic_DNA"/>
</dbReference>